<accession>A0ABP0W9R9</accession>
<feature type="region of interest" description="Disordered" evidence="1">
    <location>
        <begin position="14"/>
        <end position="34"/>
    </location>
</feature>
<proteinExistence type="predicted"/>
<feature type="region of interest" description="Disordered" evidence="1">
    <location>
        <begin position="199"/>
        <end position="224"/>
    </location>
</feature>
<organism evidence="2 3">
    <name type="scientific">Sphagnum jensenii</name>
    <dbReference type="NCBI Taxonomy" id="128206"/>
    <lineage>
        <taxon>Eukaryota</taxon>
        <taxon>Viridiplantae</taxon>
        <taxon>Streptophyta</taxon>
        <taxon>Embryophyta</taxon>
        <taxon>Bryophyta</taxon>
        <taxon>Sphagnophytina</taxon>
        <taxon>Sphagnopsida</taxon>
        <taxon>Sphagnales</taxon>
        <taxon>Sphagnaceae</taxon>
        <taxon>Sphagnum</taxon>
    </lineage>
</organism>
<evidence type="ECO:0000313" key="3">
    <source>
        <dbReference type="Proteomes" id="UP001497444"/>
    </source>
</evidence>
<feature type="compositionally biased region" description="Low complexity" evidence="1">
    <location>
        <begin position="78"/>
        <end position="88"/>
    </location>
</feature>
<feature type="compositionally biased region" description="Acidic residues" evidence="1">
    <location>
        <begin position="25"/>
        <end position="34"/>
    </location>
</feature>
<evidence type="ECO:0000256" key="1">
    <source>
        <dbReference type="SAM" id="MobiDB-lite"/>
    </source>
</evidence>
<gene>
    <name evidence="2" type="ORF">CSSPJE1EN1_LOCUS8697</name>
</gene>
<feature type="region of interest" description="Disordered" evidence="1">
    <location>
        <begin position="120"/>
        <end position="142"/>
    </location>
</feature>
<protein>
    <submittedName>
        <fullName evidence="2">Uncharacterized protein</fullName>
    </submittedName>
</protein>
<sequence>MELILEEQVEEVVARSSKRPREYSDVDEGDGDTTEEVDVLGFRGSCKKLCIEEAAAALCSTTIIPSVMELEDLEELQEQQQHPQQQQQGGDSMATECCSNSRIISKEDAARVLRSLEEELGVSEEQSDDYASSSSSSLSSTPAAAASSSSAAQEALVDAAISSWSEEIIWNNSDHDGFVDTVEEDDEYDCVTAAAFSSGTSSLADEKEDRSAAQSGRSKGSDHHDLCTTALVDIVFLKEASDDELGIPPSPNTERFLDDGLMGSTQQQLHETSSMSVLSEAGALLEEAADGLPRAPESSSHDHDHHFHDAVSWALQEMCSVEEDSDWLLMPVTGSLDFLLDFSTGGYVPVAT</sequence>
<feature type="region of interest" description="Disordered" evidence="1">
    <location>
        <begin position="75"/>
        <end position="96"/>
    </location>
</feature>
<name>A0ABP0W9R9_9BRYO</name>
<feature type="compositionally biased region" description="Low complexity" evidence="1">
    <location>
        <begin position="131"/>
        <end position="142"/>
    </location>
</feature>
<keyword evidence="3" id="KW-1185">Reference proteome</keyword>
<dbReference type="Proteomes" id="UP001497444">
    <property type="component" value="Chromosome 15"/>
</dbReference>
<reference evidence="2" key="1">
    <citation type="submission" date="2024-02" db="EMBL/GenBank/DDBJ databases">
        <authorList>
            <consortium name="ELIXIR-Norway"/>
            <consortium name="Elixir Norway"/>
        </authorList>
    </citation>
    <scope>NUCLEOTIDE SEQUENCE</scope>
</reference>
<dbReference type="EMBL" id="OZ020110">
    <property type="protein sequence ID" value="CAK9263219.1"/>
    <property type="molecule type" value="Genomic_DNA"/>
</dbReference>
<evidence type="ECO:0000313" key="2">
    <source>
        <dbReference type="EMBL" id="CAK9263219.1"/>
    </source>
</evidence>